<evidence type="ECO:0000256" key="1">
    <source>
        <dbReference type="SAM" id="MobiDB-lite"/>
    </source>
</evidence>
<name>A0A7M7P3I4_STRPU</name>
<dbReference type="Gene3D" id="3.40.50.1110">
    <property type="entry name" value="SGNH hydrolase"/>
    <property type="match status" value="1"/>
</dbReference>
<dbReference type="PANTHER" id="PTHR35558:SF1">
    <property type="entry name" value="ENDONUCLEASE_EXONUCLEASE_PHOSPHATASE DOMAIN-CONTAINING PROTEIN"/>
    <property type="match status" value="1"/>
</dbReference>
<keyword evidence="3" id="KW-1185">Reference proteome</keyword>
<feature type="compositionally biased region" description="Basic residues" evidence="1">
    <location>
        <begin position="45"/>
        <end position="54"/>
    </location>
</feature>
<dbReference type="InParanoid" id="A0A7M7P3I4"/>
<dbReference type="PANTHER" id="PTHR35558">
    <property type="entry name" value="SGNH_HYDRO DOMAIN-CONTAINING PROTEIN"/>
    <property type="match status" value="1"/>
</dbReference>
<reference evidence="2" key="2">
    <citation type="submission" date="2021-01" db="UniProtKB">
        <authorList>
            <consortium name="EnsemblMetazoa"/>
        </authorList>
    </citation>
    <scope>IDENTIFICATION</scope>
</reference>
<feature type="compositionally biased region" description="Low complexity" evidence="1">
    <location>
        <begin position="90"/>
        <end position="103"/>
    </location>
</feature>
<dbReference type="InterPro" id="IPR036514">
    <property type="entry name" value="SGNH_hydro_sf"/>
</dbReference>
<sequence length="236" mass="26238">MGKRKSSQSRVARQPKIARPRQSTRLRQSSNDTTQDVLGTSTPRRAGRPKRARHSSGNPNSGRSATTSINPAPETDGPQYSGNETTGANQSSSQPPSHAQPMQETTGDRIWIVGDSLVRRAKQRANMLNHQDLGRARGTVQWHGQGGATLQDLPRLVENRLRYNQRAPALVIVHLGTNNLGLNDAFVGIIRRRYYPTGRSRKPQGPGVIGRSYYPSADHVTGDPYNFEFHSWYMYP</sequence>
<feature type="compositionally biased region" description="Polar residues" evidence="1">
    <location>
        <begin position="78"/>
        <end position="89"/>
    </location>
</feature>
<feature type="compositionally biased region" description="Polar residues" evidence="1">
    <location>
        <begin position="25"/>
        <end position="43"/>
    </location>
</feature>
<evidence type="ECO:0000313" key="3">
    <source>
        <dbReference type="Proteomes" id="UP000007110"/>
    </source>
</evidence>
<dbReference type="OrthoDB" id="8957104at2759"/>
<accession>A0A7M7P3I4</accession>
<dbReference type="EnsemblMetazoa" id="XM_030988810">
    <property type="protein sequence ID" value="XP_030844670"/>
    <property type="gene ID" value="LOC115925218"/>
</dbReference>
<dbReference type="SUPFAM" id="SSF52266">
    <property type="entry name" value="SGNH hydrolase"/>
    <property type="match status" value="1"/>
</dbReference>
<feature type="region of interest" description="Disordered" evidence="1">
    <location>
        <begin position="1"/>
        <end position="104"/>
    </location>
</feature>
<dbReference type="KEGG" id="spu:115925218"/>
<feature type="compositionally biased region" description="Polar residues" evidence="1">
    <location>
        <begin position="55"/>
        <end position="70"/>
    </location>
</feature>
<evidence type="ECO:0000313" key="2">
    <source>
        <dbReference type="EnsemblMetazoa" id="XP_030844670"/>
    </source>
</evidence>
<dbReference type="GeneID" id="115925218"/>
<proteinExistence type="predicted"/>
<dbReference type="Proteomes" id="UP000007110">
    <property type="component" value="Unassembled WGS sequence"/>
</dbReference>
<dbReference type="RefSeq" id="XP_030844670.1">
    <property type="nucleotide sequence ID" value="XM_030988810.1"/>
</dbReference>
<reference evidence="3" key="1">
    <citation type="submission" date="2015-02" db="EMBL/GenBank/DDBJ databases">
        <title>Genome sequencing for Strongylocentrotus purpuratus.</title>
        <authorList>
            <person name="Murali S."/>
            <person name="Liu Y."/>
            <person name="Vee V."/>
            <person name="English A."/>
            <person name="Wang M."/>
            <person name="Skinner E."/>
            <person name="Han Y."/>
            <person name="Muzny D.M."/>
            <person name="Worley K.C."/>
            <person name="Gibbs R.A."/>
        </authorList>
    </citation>
    <scope>NUCLEOTIDE SEQUENCE</scope>
</reference>
<protein>
    <submittedName>
        <fullName evidence="2">Uncharacterized protein</fullName>
    </submittedName>
</protein>
<dbReference type="AlphaFoldDB" id="A0A7M7P3I4"/>
<organism evidence="2 3">
    <name type="scientific">Strongylocentrotus purpuratus</name>
    <name type="common">Purple sea urchin</name>
    <dbReference type="NCBI Taxonomy" id="7668"/>
    <lineage>
        <taxon>Eukaryota</taxon>
        <taxon>Metazoa</taxon>
        <taxon>Echinodermata</taxon>
        <taxon>Eleutherozoa</taxon>
        <taxon>Echinozoa</taxon>
        <taxon>Echinoidea</taxon>
        <taxon>Euechinoidea</taxon>
        <taxon>Echinacea</taxon>
        <taxon>Camarodonta</taxon>
        <taxon>Echinidea</taxon>
        <taxon>Strongylocentrotidae</taxon>
        <taxon>Strongylocentrotus</taxon>
    </lineage>
</organism>